<protein>
    <submittedName>
        <fullName evidence="1">Uncharacterized protein</fullName>
    </submittedName>
</protein>
<comment type="caution">
    <text evidence="1">The sequence shown here is derived from an EMBL/GenBank/DDBJ whole genome shotgun (WGS) entry which is preliminary data.</text>
</comment>
<organism evidence="1 2">
    <name type="scientific">Rubroshorea leprosula</name>
    <dbReference type="NCBI Taxonomy" id="152421"/>
    <lineage>
        <taxon>Eukaryota</taxon>
        <taxon>Viridiplantae</taxon>
        <taxon>Streptophyta</taxon>
        <taxon>Embryophyta</taxon>
        <taxon>Tracheophyta</taxon>
        <taxon>Spermatophyta</taxon>
        <taxon>Magnoliopsida</taxon>
        <taxon>eudicotyledons</taxon>
        <taxon>Gunneridae</taxon>
        <taxon>Pentapetalae</taxon>
        <taxon>rosids</taxon>
        <taxon>malvids</taxon>
        <taxon>Malvales</taxon>
        <taxon>Dipterocarpaceae</taxon>
        <taxon>Rubroshorea</taxon>
    </lineage>
</organism>
<name>A0AAV5KQC5_9ROSI</name>
<accession>A0AAV5KQC5</accession>
<evidence type="ECO:0000313" key="1">
    <source>
        <dbReference type="EMBL" id="GKV26830.1"/>
    </source>
</evidence>
<gene>
    <name evidence="1" type="ORF">SLEP1_g36056</name>
</gene>
<reference evidence="1 2" key="1">
    <citation type="journal article" date="2021" name="Commun. Biol.">
        <title>The genome of Shorea leprosula (Dipterocarpaceae) highlights the ecological relevance of drought in aseasonal tropical rainforests.</title>
        <authorList>
            <person name="Ng K.K.S."/>
            <person name="Kobayashi M.J."/>
            <person name="Fawcett J.A."/>
            <person name="Hatakeyama M."/>
            <person name="Paape T."/>
            <person name="Ng C.H."/>
            <person name="Ang C.C."/>
            <person name="Tnah L.H."/>
            <person name="Lee C.T."/>
            <person name="Nishiyama T."/>
            <person name="Sese J."/>
            <person name="O'Brien M.J."/>
            <person name="Copetti D."/>
            <person name="Mohd Noor M.I."/>
            <person name="Ong R.C."/>
            <person name="Putra M."/>
            <person name="Sireger I.Z."/>
            <person name="Indrioko S."/>
            <person name="Kosugi Y."/>
            <person name="Izuno A."/>
            <person name="Isagi Y."/>
            <person name="Lee S.L."/>
            <person name="Shimizu K.K."/>
        </authorList>
    </citation>
    <scope>NUCLEOTIDE SEQUENCE [LARGE SCALE GENOMIC DNA]</scope>
    <source>
        <strain evidence="1">214</strain>
    </source>
</reference>
<sequence length="35" mass="4099">MWLRHCVAPKISILRIPNAIFLSVPRTFDLRHLPS</sequence>
<evidence type="ECO:0000313" key="2">
    <source>
        <dbReference type="Proteomes" id="UP001054252"/>
    </source>
</evidence>
<proteinExistence type="predicted"/>
<dbReference type="Proteomes" id="UP001054252">
    <property type="component" value="Unassembled WGS sequence"/>
</dbReference>
<keyword evidence="2" id="KW-1185">Reference proteome</keyword>
<dbReference type="AlphaFoldDB" id="A0AAV5KQC5"/>
<dbReference type="EMBL" id="BPVZ01000073">
    <property type="protein sequence ID" value="GKV26830.1"/>
    <property type="molecule type" value="Genomic_DNA"/>
</dbReference>